<keyword evidence="10" id="KW-1185">Reference proteome</keyword>
<dbReference type="PROSITE" id="PS01359">
    <property type="entry name" value="ZF_PHD_1"/>
    <property type="match status" value="1"/>
</dbReference>
<dbReference type="VEuPathDB" id="VectorBase:LDEU004471"/>
<keyword evidence="2 4" id="KW-0863">Zinc-finger</keyword>
<dbReference type="CDD" id="cd15562">
    <property type="entry name" value="PHD2_PHF14"/>
    <property type="match status" value="1"/>
</dbReference>
<dbReference type="CDD" id="cd15674">
    <property type="entry name" value="ePHD_PHF14"/>
    <property type="match status" value="1"/>
</dbReference>
<evidence type="ECO:0000256" key="2">
    <source>
        <dbReference type="ARBA" id="ARBA00022771"/>
    </source>
</evidence>
<feature type="domain" description="PHD-type" evidence="8">
    <location>
        <begin position="112"/>
        <end position="231"/>
    </location>
</feature>
<evidence type="ECO:0000313" key="10">
    <source>
        <dbReference type="Proteomes" id="UP000288716"/>
    </source>
</evidence>
<dbReference type="EMBL" id="NCKV01001920">
    <property type="protein sequence ID" value="RWS27568.1"/>
    <property type="molecule type" value="Genomic_DNA"/>
</dbReference>
<dbReference type="InterPro" id="IPR013083">
    <property type="entry name" value="Znf_RING/FYVE/PHD"/>
</dbReference>
<reference evidence="9 10" key="1">
    <citation type="journal article" date="2018" name="Gigascience">
        <title>Genomes of trombidid mites reveal novel predicted allergens and laterally-transferred genes associated with secondary metabolism.</title>
        <authorList>
            <person name="Dong X."/>
            <person name="Chaisiri K."/>
            <person name="Xia D."/>
            <person name="Armstrong S.D."/>
            <person name="Fang Y."/>
            <person name="Donnelly M.J."/>
            <person name="Kadowaki T."/>
            <person name="McGarry J.W."/>
            <person name="Darby A.C."/>
            <person name="Makepeace B.L."/>
        </authorList>
    </citation>
    <scope>NUCLEOTIDE SEQUENCE [LARGE SCALE GENOMIC DNA]</scope>
    <source>
        <strain evidence="9">UoL-UT</strain>
    </source>
</reference>
<dbReference type="InterPro" id="IPR050701">
    <property type="entry name" value="Histone_Mod_Regulator"/>
</dbReference>
<evidence type="ECO:0000259" key="7">
    <source>
        <dbReference type="PROSITE" id="PS50016"/>
    </source>
</evidence>
<comment type="caution">
    <text evidence="9">The sequence shown here is derived from an EMBL/GenBank/DDBJ whole genome shotgun (WGS) entry which is preliminary data.</text>
</comment>
<feature type="domain" description="PHD-type" evidence="7">
    <location>
        <begin position="44"/>
        <end position="109"/>
    </location>
</feature>
<evidence type="ECO:0000256" key="4">
    <source>
        <dbReference type="PROSITE-ProRule" id="PRU00146"/>
    </source>
</evidence>
<dbReference type="PANTHER" id="PTHR13793">
    <property type="entry name" value="PHD FINGER PROTEINS"/>
    <property type="match status" value="1"/>
</dbReference>
<dbReference type="Pfam" id="PF00628">
    <property type="entry name" value="PHD"/>
    <property type="match status" value="3"/>
</dbReference>
<dbReference type="InterPro" id="IPR001965">
    <property type="entry name" value="Znf_PHD"/>
</dbReference>
<organism evidence="9 10">
    <name type="scientific">Leptotrombidium deliense</name>
    <dbReference type="NCBI Taxonomy" id="299467"/>
    <lineage>
        <taxon>Eukaryota</taxon>
        <taxon>Metazoa</taxon>
        <taxon>Ecdysozoa</taxon>
        <taxon>Arthropoda</taxon>
        <taxon>Chelicerata</taxon>
        <taxon>Arachnida</taxon>
        <taxon>Acari</taxon>
        <taxon>Acariformes</taxon>
        <taxon>Trombidiformes</taxon>
        <taxon>Prostigmata</taxon>
        <taxon>Anystina</taxon>
        <taxon>Parasitengona</taxon>
        <taxon>Trombiculoidea</taxon>
        <taxon>Trombiculidae</taxon>
        <taxon>Leptotrombidium</taxon>
    </lineage>
</organism>
<dbReference type="PROSITE" id="PS51805">
    <property type="entry name" value="EPHD"/>
    <property type="match status" value="1"/>
</dbReference>
<protein>
    <submittedName>
        <fullName evidence="9">PHD finger protein 14-like isoform X3</fullName>
    </submittedName>
</protein>
<dbReference type="InterPro" id="IPR019787">
    <property type="entry name" value="Znf_PHD-finger"/>
</dbReference>
<dbReference type="AlphaFoldDB" id="A0A443SJ73"/>
<dbReference type="PANTHER" id="PTHR13793:SF150">
    <property type="entry name" value="PHD FINGER PROTEIN 14"/>
    <property type="match status" value="1"/>
</dbReference>
<evidence type="ECO:0000313" key="9">
    <source>
        <dbReference type="EMBL" id="RWS27568.1"/>
    </source>
</evidence>
<feature type="domain" description="PHD-type" evidence="7">
    <location>
        <begin position="613"/>
        <end position="666"/>
    </location>
</feature>
<keyword evidence="1" id="KW-0479">Metal-binding</keyword>
<proteinExistence type="predicted"/>
<feature type="region of interest" description="Disordered" evidence="6">
    <location>
        <begin position="665"/>
        <end position="687"/>
    </location>
</feature>
<dbReference type="Proteomes" id="UP000288716">
    <property type="component" value="Unassembled WGS sequence"/>
</dbReference>
<evidence type="ECO:0000256" key="3">
    <source>
        <dbReference type="ARBA" id="ARBA00022833"/>
    </source>
</evidence>
<dbReference type="GO" id="GO:0008270">
    <property type="term" value="F:zinc ion binding"/>
    <property type="evidence" value="ECO:0007669"/>
    <property type="project" value="UniProtKB-KW"/>
</dbReference>
<evidence type="ECO:0000256" key="5">
    <source>
        <dbReference type="SAM" id="Coils"/>
    </source>
</evidence>
<evidence type="ECO:0000256" key="6">
    <source>
        <dbReference type="SAM" id="MobiDB-lite"/>
    </source>
</evidence>
<dbReference type="GO" id="GO:0006357">
    <property type="term" value="P:regulation of transcription by RNA polymerase II"/>
    <property type="evidence" value="ECO:0007669"/>
    <property type="project" value="TreeGrafter"/>
</dbReference>
<sequence length="687" mass="78149">MDSQDDTESVSIVETKDWTPVAEELQKSGMTINDFKLPSKAPKLLVCSVCLGDVTHENNEIVECDSCGITVHECCYGITSEQENDNESIHSNASSSSTEPWFCDSCKANVSMPVCELCPNSGGIFKHTEVGRWVHLVCALYIPGVAFADTTRLTGVTLFEVPYDRWGSKPCSLCEDERLSRTGISICCDAGLCKTYFHVTCAQSHGLLYEAQTMDETELVDPFYAHCKLHAGDKVAVKAKRRNWLALQSNQRLRNHEQLSGQQLSERIGKKLNKAREKWKMANIVKTPPWVPTQKTPRMLTTCPSAVRKLIRKSELLGLSPQTHYIASHDIDVRRKWYIPPSFSIEFVSYYLDRSNRMNSMQSRLEELELQNTQLKETEEINRKTYEEVPFLILLRQCDSLKMDFSKFRSQARDLWSVFSKLSKRSLTIPKILESPEEKKSPKTQKGSSVIKICGTCRKTQDQHQLALCDSCKLYYHLYCLDPPLSRMPKKTRFGGWQCSDCTEKEDTQSDGTHSNQSCIDAPRRLREHVKGPNKFIPDADSMTLNAGHPFVKKRKLRKKFAGEKRGRKKKVMVTIATDNSMDSLPNTANGSSSLSHEDCDTSRKLMKLEKLDEQCCKCKETSSVRHLVQCDACFTYIHFSCLNPPQKKSPKRRGYQWLCENCEPSGDDSVEEESPEFEELDMTCSE</sequence>
<dbReference type="InterPro" id="IPR019786">
    <property type="entry name" value="Zinc_finger_PHD-type_CS"/>
</dbReference>
<name>A0A443SJ73_9ACAR</name>
<dbReference type="Gene3D" id="2.30.30.1150">
    <property type="match status" value="2"/>
</dbReference>
<feature type="compositionally biased region" description="Acidic residues" evidence="6">
    <location>
        <begin position="666"/>
        <end position="687"/>
    </location>
</feature>
<feature type="coiled-coil region" evidence="5">
    <location>
        <begin position="351"/>
        <end position="385"/>
    </location>
</feature>
<dbReference type="InterPro" id="IPR011011">
    <property type="entry name" value="Znf_FYVE_PHD"/>
</dbReference>
<keyword evidence="5" id="KW-0175">Coiled coil</keyword>
<dbReference type="Gene3D" id="3.30.40.10">
    <property type="entry name" value="Zinc/RING finger domain, C3HC4 (zinc finger)"/>
    <property type="match status" value="2"/>
</dbReference>
<dbReference type="SUPFAM" id="SSF57903">
    <property type="entry name" value="FYVE/PHD zinc finger"/>
    <property type="match status" value="3"/>
</dbReference>
<dbReference type="Pfam" id="PF13832">
    <property type="entry name" value="zf-HC5HC2H_2"/>
    <property type="match status" value="1"/>
</dbReference>
<dbReference type="PROSITE" id="PS50016">
    <property type="entry name" value="ZF_PHD_2"/>
    <property type="match status" value="3"/>
</dbReference>
<dbReference type="InterPro" id="IPR034732">
    <property type="entry name" value="EPHD"/>
</dbReference>
<dbReference type="SMART" id="SM00249">
    <property type="entry name" value="PHD"/>
    <property type="match status" value="4"/>
</dbReference>
<evidence type="ECO:0000259" key="8">
    <source>
        <dbReference type="PROSITE" id="PS51805"/>
    </source>
</evidence>
<evidence type="ECO:0000256" key="1">
    <source>
        <dbReference type="ARBA" id="ARBA00022723"/>
    </source>
</evidence>
<accession>A0A443SJ73</accession>
<gene>
    <name evidence="9" type="ORF">B4U80_05186</name>
</gene>
<dbReference type="OrthoDB" id="336088at2759"/>
<feature type="domain" description="PHD-type" evidence="7">
    <location>
        <begin position="451"/>
        <end position="505"/>
    </location>
</feature>
<keyword evidence="3" id="KW-0862">Zinc</keyword>